<dbReference type="Gene3D" id="3.40.50.300">
    <property type="entry name" value="P-loop containing nucleotide triphosphate hydrolases"/>
    <property type="match status" value="1"/>
</dbReference>
<reference evidence="2 3" key="1">
    <citation type="submission" date="2018-05" db="EMBL/GenBank/DDBJ databases">
        <title>Oceanovita maritima gen. nov., sp. nov., a marine bacterium in the family Rhodobacteraceae isolated from surface seawater of Lundu port Xiamen, China.</title>
        <authorList>
            <person name="Hetharua B.H."/>
            <person name="Min D."/>
            <person name="Liao H."/>
            <person name="Tian Y."/>
        </authorList>
    </citation>
    <scope>NUCLEOTIDE SEQUENCE [LARGE SCALE GENOMIC DNA]</scope>
    <source>
        <strain evidence="2 3">FSX-11</strain>
    </source>
</reference>
<dbReference type="InterPro" id="IPR026634">
    <property type="entry name" value="TPST-like"/>
</dbReference>
<name>A0A2V4MIG7_9RHOB</name>
<accession>A0A2V4MIG7</accession>
<dbReference type="OrthoDB" id="977108at2"/>
<protein>
    <recommendedName>
        <fullName evidence="4">Sulfotransferase family protein</fullName>
    </recommendedName>
</protein>
<dbReference type="PANTHER" id="PTHR12788">
    <property type="entry name" value="PROTEIN-TYROSINE SULFOTRANSFERASE 2"/>
    <property type="match status" value="1"/>
</dbReference>
<evidence type="ECO:0000313" key="3">
    <source>
        <dbReference type="Proteomes" id="UP000248012"/>
    </source>
</evidence>
<dbReference type="SUPFAM" id="SSF52540">
    <property type="entry name" value="P-loop containing nucleoside triphosphate hydrolases"/>
    <property type="match status" value="1"/>
</dbReference>
<keyword evidence="1" id="KW-0808">Transferase</keyword>
<proteinExistence type="predicted"/>
<gene>
    <name evidence="2" type="ORF">DI396_15550</name>
</gene>
<comment type="caution">
    <text evidence="2">The sequence shown here is derived from an EMBL/GenBank/DDBJ whole genome shotgun (WGS) entry which is preliminary data.</text>
</comment>
<organism evidence="2 3">
    <name type="scientific">Litorivita pollutaquae</name>
    <dbReference type="NCBI Taxonomy" id="2200892"/>
    <lineage>
        <taxon>Bacteria</taxon>
        <taxon>Pseudomonadati</taxon>
        <taxon>Pseudomonadota</taxon>
        <taxon>Alphaproteobacteria</taxon>
        <taxon>Rhodobacterales</taxon>
        <taxon>Paracoccaceae</taxon>
        <taxon>Litorivita</taxon>
    </lineage>
</organism>
<dbReference type="AlphaFoldDB" id="A0A2V4MIG7"/>
<dbReference type="GO" id="GO:0008476">
    <property type="term" value="F:protein-tyrosine sulfotransferase activity"/>
    <property type="evidence" value="ECO:0007669"/>
    <property type="project" value="InterPro"/>
</dbReference>
<evidence type="ECO:0000313" key="2">
    <source>
        <dbReference type="EMBL" id="PYC46411.1"/>
    </source>
</evidence>
<sequence length="320" mass="36794">MSVTDHGLETFDGVFVCGAMRSGTTMFRLMLDTHGQIANPGEVDFLFDFLRPDPSHPTGWRYDLDALQVDRIFRSKKLQIRQGLEGLDLLADFLAQFQARTPDKILSFNLHHNLARAVRILPAAKMIHMLRDPRDVARSSVPMGWAARPYYGIDHWIATETSWQQAETLADPARVHTLRYETLFRDMDRELKAVCGFIGVDYNPAMLTYHERSSYAPPDPKLVEQWRHKCSDYDIALVEGKAGDLMRACGYAPTGAGHVPRGVEALKLKVEQKLYLWRFGMKRYGRTLFWSEKLSRLFKLRGANTRIRLRMNDIHQAQLK</sequence>
<evidence type="ECO:0008006" key="4">
    <source>
        <dbReference type="Google" id="ProtNLM"/>
    </source>
</evidence>
<dbReference type="EMBL" id="QFVT01000014">
    <property type="protein sequence ID" value="PYC46411.1"/>
    <property type="molecule type" value="Genomic_DNA"/>
</dbReference>
<dbReference type="Pfam" id="PF13469">
    <property type="entry name" value="Sulfotransfer_3"/>
    <property type="match status" value="1"/>
</dbReference>
<dbReference type="Proteomes" id="UP000248012">
    <property type="component" value="Unassembled WGS sequence"/>
</dbReference>
<dbReference type="InterPro" id="IPR027417">
    <property type="entry name" value="P-loop_NTPase"/>
</dbReference>
<evidence type="ECO:0000256" key="1">
    <source>
        <dbReference type="ARBA" id="ARBA00022679"/>
    </source>
</evidence>
<dbReference type="PANTHER" id="PTHR12788:SF10">
    <property type="entry name" value="PROTEIN-TYROSINE SULFOTRANSFERASE"/>
    <property type="match status" value="1"/>
</dbReference>
<dbReference type="RefSeq" id="WP_110797254.1">
    <property type="nucleotide sequence ID" value="NZ_KZ826493.1"/>
</dbReference>
<keyword evidence="3" id="KW-1185">Reference proteome</keyword>